<accession>A0A3N4IHX3</accession>
<dbReference type="Gene3D" id="2.130.10.10">
    <property type="entry name" value="YVTN repeat-like/Quinoprotein amine dehydrogenase"/>
    <property type="match status" value="1"/>
</dbReference>
<dbReference type="AlphaFoldDB" id="A0A3N4IHX3"/>
<dbReference type="InterPro" id="IPR015943">
    <property type="entry name" value="WD40/YVTN_repeat-like_dom_sf"/>
</dbReference>
<dbReference type="InterPro" id="IPR049916">
    <property type="entry name" value="WDR72-like"/>
</dbReference>
<dbReference type="STRING" id="1160509.A0A3N4IHX3"/>
<name>A0A3N4IHX3_ASCIM</name>
<evidence type="ECO:0000256" key="1">
    <source>
        <dbReference type="SAM" id="MobiDB-lite"/>
    </source>
</evidence>
<feature type="region of interest" description="Disordered" evidence="1">
    <location>
        <begin position="579"/>
        <end position="603"/>
    </location>
</feature>
<dbReference type="InterPro" id="IPR036322">
    <property type="entry name" value="WD40_repeat_dom_sf"/>
</dbReference>
<evidence type="ECO:0008006" key="4">
    <source>
        <dbReference type="Google" id="ProtNLM"/>
    </source>
</evidence>
<dbReference type="OrthoDB" id="338622at2759"/>
<evidence type="ECO:0000313" key="3">
    <source>
        <dbReference type="Proteomes" id="UP000275078"/>
    </source>
</evidence>
<dbReference type="SUPFAM" id="SSF50978">
    <property type="entry name" value="WD40 repeat-like"/>
    <property type="match status" value="1"/>
</dbReference>
<dbReference type="PANTHER" id="PTHR44099">
    <property type="entry name" value="RABCONNECTIN-3B, ISOFORM A"/>
    <property type="match status" value="1"/>
</dbReference>
<proteinExistence type="predicted"/>
<gene>
    <name evidence="2" type="ORF">BJ508DRAFT_414904</name>
</gene>
<organism evidence="2 3">
    <name type="scientific">Ascobolus immersus RN42</name>
    <dbReference type="NCBI Taxonomy" id="1160509"/>
    <lineage>
        <taxon>Eukaryota</taxon>
        <taxon>Fungi</taxon>
        <taxon>Dikarya</taxon>
        <taxon>Ascomycota</taxon>
        <taxon>Pezizomycotina</taxon>
        <taxon>Pezizomycetes</taxon>
        <taxon>Pezizales</taxon>
        <taxon>Ascobolaceae</taxon>
        <taxon>Ascobolus</taxon>
    </lineage>
</organism>
<dbReference type="Proteomes" id="UP000275078">
    <property type="component" value="Unassembled WGS sequence"/>
</dbReference>
<evidence type="ECO:0000313" key="2">
    <source>
        <dbReference type="EMBL" id="RPA81254.1"/>
    </source>
</evidence>
<protein>
    <recommendedName>
        <fullName evidence="4">WD40 repeat-like protein</fullName>
    </recommendedName>
</protein>
<dbReference type="EMBL" id="ML119681">
    <property type="protein sequence ID" value="RPA81254.1"/>
    <property type="molecule type" value="Genomic_DNA"/>
</dbReference>
<keyword evidence="3" id="KW-1185">Reference proteome</keyword>
<sequence>MKPKPSPLTVPFAHWQQLDPASLIESSVTTAKFLHNRLVCGLHSGEIIVFERPGPHGALAVRSRLFGHYAPIVALELLTLRSESGLELEEEEFLLALSRDGRLTKWSLKSGRCLQAIEPIVDPRPRGLKILKTAAKEGDNGGRWLTTTYLLLYGCTTDVVVLNAFTLATVVLWTGNIDWPIPAPYQTEAGVARILTILSSGEVQGWEFNDELPIAVNNDFRTRFNGKNSDWGEIVHIIVSRQAHECRYVIVQRRGLSVWSQNDKVMETADWKMVHQKEFESEKLTALGEDSKLITTLDAFGKIEVFIWDSASQEYQTIRLSVPEGTRISTIAAPLSLKDRIVAFSSSFRENRAIVSQHDLETILASNSVSTEWLDKNDAVYFAPSTKSVSESLPKCSSSAIFCNMLVYASGKSLRFYTLPDFLLRFNMPTRVLDIPDCTGNITLLKTVRVRQIATAGQKEYLVLGTACGEIRIVESGTMIVSGRLSLSTVPLNSAFKLPPDLGRRLRDTLLVTALDGTVGIIDVERAKIMVVFPGHDLKDVVKFGIKAGHNSVNIEYSDGVKREWEIGEEECGILVSPNASLAGSKPSSREGPQKAHVHSLGGPREVHVPWKETVVADYWKEDEDRFDVENGKVFSIAEIPSRKGMPTAAINVRHILQHVEHKMGSPNVNLLPDAAEEDQSYLENAKALLLALWPPARQFIKFPVGHDCCDEQHSVDECPTLGQIGANANMSLLSPATLANATAEDGYCGTFDISPTVSAIGLLVVYLLAQIVLEAEGKKSVLPKIEQELFKKTQETDEVVTINGFVPPSLAVASKFWLDPEERIRDAARIILNRYVSGLSLKHKLGLVKYWKEFLPIRVVPQLFHAKQVPRATILLTEIYVNSAPNTLPEDVGPAIGASLARLLTDPTTPYYKYLAATLLSHNFIHFQSCLPDATTTLQQILQLYRENEALIFPLVQALSRQNYPLLATAISTLLLPTLPKHHHTLHQPSPPSPMPIFGVFKALLHSSPPTIDLVLPILHALAANLEYANHHSQPLPFARELITALPGFLDDLDHTYSTFTFSNYNARFAISLGPGDIKVYDFSNSSKTPTHPIYRLEGVEGWVKLLKWDIHGRYLTGYDEEHQEVVVWRVGASFFESLAGGSDVSGQAVAARNKYKVEGIESLEWEGDTKVVVAKGRDGEKRLAI</sequence>
<dbReference type="PANTHER" id="PTHR44099:SF4">
    <property type="entry name" value="RABCONNECTIN-3B, ISOFORM A"/>
    <property type="match status" value="1"/>
</dbReference>
<reference evidence="2 3" key="1">
    <citation type="journal article" date="2018" name="Nat. Ecol. Evol.">
        <title>Pezizomycetes genomes reveal the molecular basis of ectomycorrhizal truffle lifestyle.</title>
        <authorList>
            <person name="Murat C."/>
            <person name="Payen T."/>
            <person name="Noel B."/>
            <person name="Kuo A."/>
            <person name="Morin E."/>
            <person name="Chen J."/>
            <person name="Kohler A."/>
            <person name="Krizsan K."/>
            <person name="Balestrini R."/>
            <person name="Da Silva C."/>
            <person name="Montanini B."/>
            <person name="Hainaut M."/>
            <person name="Levati E."/>
            <person name="Barry K.W."/>
            <person name="Belfiori B."/>
            <person name="Cichocki N."/>
            <person name="Clum A."/>
            <person name="Dockter R.B."/>
            <person name="Fauchery L."/>
            <person name="Guy J."/>
            <person name="Iotti M."/>
            <person name="Le Tacon F."/>
            <person name="Lindquist E.A."/>
            <person name="Lipzen A."/>
            <person name="Malagnac F."/>
            <person name="Mello A."/>
            <person name="Molinier V."/>
            <person name="Miyauchi S."/>
            <person name="Poulain J."/>
            <person name="Riccioni C."/>
            <person name="Rubini A."/>
            <person name="Sitrit Y."/>
            <person name="Splivallo R."/>
            <person name="Traeger S."/>
            <person name="Wang M."/>
            <person name="Zifcakova L."/>
            <person name="Wipf D."/>
            <person name="Zambonelli A."/>
            <person name="Paolocci F."/>
            <person name="Nowrousian M."/>
            <person name="Ottonello S."/>
            <person name="Baldrian P."/>
            <person name="Spatafora J.W."/>
            <person name="Henrissat B."/>
            <person name="Nagy L.G."/>
            <person name="Aury J.M."/>
            <person name="Wincker P."/>
            <person name="Grigoriev I.V."/>
            <person name="Bonfante P."/>
            <person name="Martin F.M."/>
        </authorList>
    </citation>
    <scope>NUCLEOTIDE SEQUENCE [LARGE SCALE GENOMIC DNA]</scope>
    <source>
        <strain evidence="2 3">RN42</strain>
    </source>
</reference>
<dbReference type="GO" id="GO:0005737">
    <property type="term" value="C:cytoplasm"/>
    <property type="evidence" value="ECO:0007669"/>
    <property type="project" value="TreeGrafter"/>
</dbReference>